<reference evidence="5" key="1">
    <citation type="submission" date="2022-07" db="EMBL/GenBank/DDBJ databases">
        <title>Genome Sequence of Physisporinus lineatus.</title>
        <authorList>
            <person name="Buettner E."/>
        </authorList>
    </citation>
    <scope>NUCLEOTIDE SEQUENCE</scope>
    <source>
        <strain evidence="5">VT162</strain>
    </source>
</reference>
<name>A0AAD5UPQ2_9APHY</name>
<evidence type="ECO:0000259" key="4">
    <source>
        <dbReference type="PROSITE" id="PS51194"/>
    </source>
</evidence>
<dbReference type="CDD" id="cd18793">
    <property type="entry name" value="SF2_C_SNF"/>
    <property type="match status" value="1"/>
</dbReference>
<dbReference type="Proteomes" id="UP001212997">
    <property type="component" value="Unassembled WGS sequence"/>
</dbReference>
<dbReference type="SMART" id="SM00490">
    <property type="entry name" value="HELICc"/>
    <property type="match status" value="1"/>
</dbReference>
<dbReference type="InterPro" id="IPR027417">
    <property type="entry name" value="P-loop_NTPase"/>
</dbReference>
<dbReference type="GO" id="GO:0008094">
    <property type="term" value="F:ATP-dependent activity, acting on DNA"/>
    <property type="evidence" value="ECO:0007669"/>
    <property type="project" value="TreeGrafter"/>
</dbReference>
<dbReference type="PROSITE" id="PS51194">
    <property type="entry name" value="HELICASE_CTER"/>
    <property type="match status" value="1"/>
</dbReference>
<dbReference type="GO" id="GO:0016787">
    <property type="term" value="F:hydrolase activity"/>
    <property type="evidence" value="ECO:0007669"/>
    <property type="project" value="UniProtKB-KW"/>
</dbReference>
<dbReference type="InterPro" id="IPR050628">
    <property type="entry name" value="SNF2_RAD54_helicase_TF"/>
</dbReference>
<dbReference type="Gene3D" id="3.40.50.300">
    <property type="entry name" value="P-loop containing nucleotide triphosphate hydrolases"/>
    <property type="match status" value="1"/>
</dbReference>
<evidence type="ECO:0000256" key="1">
    <source>
        <dbReference type="ARBA" id="ARBA00022741"/>
    </source>
</evidence>
<evidence type="ECO:0000256" key="3">
    <source>
        <dbReference type="ARBA" id="ARBA00022840"/>
    </source>
</evidence>
<dbReference type="PANTHER" id="PTHR45626">
    <property type="entry name" value="TRANSCRIPTION TERMINATION FACTOR 2-RELATED"/>
    <property type="match status" value="1"/>
</dbReference>
<dbReference type="Pfam" id="PF00271">
    <property type="entry name" value="Helicase_C"/>
    <property type="match status" value="1"/>
</dbReference>
<dbReference type="EMBL" id="JANAWD010001837">
    <property type="protein sequence ID" value="KAJ3472678.1"/>
    <property type="molecule type" value="Genomic_DNA"/>
</dbReference>
<dbReference type="SUPFAM" id="SSF52540">
    <property type="entry name" value="P-loop containing nucleoside triphosphate hydrolases"/>
    <property type="match status" value="1"/>
</dbReference>
<keyword evidence="6" id="KW-1185">Reference proteome</keyword>
<comment type="caution">
    <text evidence="5">The sequence shown here is derived from an EMBL/GenBank/DDBJ whole genome shotgun (WGS) entry which is preliminary data.</text>
</comment>
<dbReference type="InterPro" id="IPR001650">
    <property type="entry name" value="Helicase_C-like"/>
</dbReference>
<feature type="domain" description="Helicase C-terminal" evidence="4">
    <location>
        <begin position="85"/>
        <end position="243"/>
    </location>
</feature>
<organism evidence="5 6">
    <name type="scientific">Meripilus lineatus</name>
    <dbReference type="NCBI Taxonomy" id="2056292"/>
    <lineage>
        <taxon>Eukaryota</taxon>
        <taxon>Fungi</taxon>
        <taxon>Dikarya</taxon>
        <taxon>Basidiomycota</taxon>
        <taxon>Agaricomycotina</taxon>
        <taxon>Agaricomycetes</taxon>
        <taxon>Polyporales</taxon>
        <taxon>Meripilaceae</taxon>
        <taxon>Meripilus</taxon>
    </lineage>
</organism>
<dbReference type="InterPro" id="IPR049730">
    <property type="entry name" value="SNF2/RAD54-like_C"/>
</dbReference>
<evidence type="ECO:0000313" key="5">
    <source>
        <dbReference type="EMBL" id="KAJ3472678.1"/>
    </source>
</evidence>
<dbReference type="AlphaFoldDB" id="A0AAD5UPQ2"/>
<sequence>MGVPSDVSFHLAFRRCLTHPICNSSLISDEDVPKTVEAWREKPSRKLDTLVLICLHHLNQDNAVPLTIHPDNQTLVEDSSYVPPELPEYDLRGAKLGPDKIIIYSAFPSNLQFIGGVIKTLGIDYYWIDGRNSTTSRTQVLRQFRHSDRDGIRVLIVSNIGITGLNLDCANIIINLDVLWSALEDQQLIGRAWRYPQVKPVRVYRLVGMKTPDVFLNNISFEKGALQDAFVGSTPHLSSRSLPQRD</sequence>
<keyword evidence="2" id="KW-0378">Hydrolase</keyword>
<evidence type="ECO:0000313" key="6">
    <source>
        <dbReference type="Proteomes" id="UP001212997"/>
    </source>
</evidence>
<dbReference type="GO" id="GO:0005524">
    <property type="term" value="F:ATP binding"/>
    <property type="evidence" value="ECO:0007669"/>
    <property type="project" value="UniProtKB-KW"/>
</dbReference>
<gene>
    <name evidence="5" type="ORF">NLI96_g13290</name>
</gene>
<keyword evidence="1" id="KW-0547">Nucleotide-binding</keyword>
<dbReference type="GO" id="GO:0005634">
    <property type="term" value="C:nucleus"/>
    <property type="evidence" value="ECO:0007669"/>
    <property type="project" value="TreeGrafter"/>
</dbReference>
<accession>A0AAD5UPQ2</accession>
<keyword evidence="3" id="KW-0067">ATP-binding</keyword>
<proteinExistence type="predicted"/>
<protein>
    <recommendedName>
        <fullName evidence="4">Helicase C-terminal domain-containing protein</fullName>
    </recommendedName>
</protein>
<evidence type="ECO:0000256" key="2">
    <source>
        <dbReference type="ARBA" id="ARBA00022801"/>
    </source>
</evidence>
<dbReference type="GO" id="GO:0006281">
    <property type="term" value="P:DNA repair"/>
    <property type="evidence" value="ECO:0007669"/>
    <property type="project" value="TreeGrafter"/>
</dbReference>